<sequence>MTPPVSTTTSRLLATEDAARAMDHALRAGTDALAGVDLCEVPLVNLVASSGEGGCR</sequence>
<organism evidence="1 2">
    <name type="scientific">Actinomadura pelletieri DSM 43383</name>
    <dbReference type="NCBI Taxonomy" id="1120940"/>
    <lineage>
        <taxon>Bacteria</taxon>
        <taxon>Bacillati</taxon>
        <taxon>Actinomycetota</taxon>
        <taxon>Actinomycetes</taxon>
        <taxon>Streptosporangiales</taxon>
        <taxon>Thermomonosporaceae</taxon>
        <taxon>Actinomadura</taxon>
    </lineage>
</organism>
<keyword evidence="2" id="KW-1185">Reference proteome</keyword>
<evidence type="ECO:0000313" key="1">
    <source>
        <dbReference type="EMBL" id="RKS68363.1"/>
    </source>
</evidence>
<reference evidence="1 2" key="1">
    <citation type="submission" date="2018-10" db="EMBL/GenBank/DDBJ databases">
        <title>Genomic Encyclopedia of Archaeal and Bacterial Type Strains, Phase II (KMG-II): from individual species to whole genera.</title>
        <authorList>
            <person name="Goeker M."/>
        </authorList>
    </citation>
    <scope>NUCLEOTIDE SEQUENCE [LARGE SCALE GENOMIC DNA]</scope>
    <source>
        <strain evidence="1 2">DSM 43383</strain>
    </source>
</reference>
<accession>A0A495QA55</accession>
<dbReference type="RefSeq" id="WP_170180875.1">
    <property type="nucleotide sequence ID" value="NZ_RBWU01000008.1"/>
</dbReference>
<proteinExistence type="predicted"/>
<protein>
    <submittedName>
        <fullName evidence="1">Uncharacterized protein</fullName>
    </submittedName>
</protein>
<comment type="caution">
    <text evidence="1">The sequence shown here is derived from an EMBL/GenBank/DDBJ whole genome shotgun (WGS) entry which is preliminary data.</text>
</comment>
<name>A0A495QA55_9ACTN</name>
<dbReference type="Proteomes" id="UP000274601">
    <property type="component" value="Unassembled WGS sequence"/>
</dbReference>
<evidence type="ECO:0000313" key="2">
    <source>
        <dbReference type="Proteomes" id="UP000274601"/>
    </source>
</evidence>
<dbReference type="AlphaFoldDB" id="A0A495QA55"/>
<gene>
    <name evidence="1" type="ORF">BZB76_6626</name>
</gene>
<dbReference type="EMBL" id="RBWU01000008">
    <property type="protein sequence ID" value="RKS68363.1"/>
    <property type="molecule type" value="Genomic_DNA"/>
</dbReference>